<organism evidence="3 4">
    <name type="scientific">Sinocyclocheilus rhinocerous</name>
    <dbReference type="NCBI Taxonomy" id="307959"/>
    <lineage>
        <taxon>Eukaryota</taxon>
        <taxon>Metazoa</taxon>
        <taxon>Chordata</taxon>
        <taxon>Craniata</taxon>
        <taxon>Vertebrata</taxon>
        <taxon>Euteleostomi</taxon>
        <taxon>Actinopterygii</taxon>
        <taxon>Neopterygii</taxon>
        <taxon>Teleostei</taxon>
        <taxon>Ostariophysi</taxon>
        <taxon>Cypriniformes</taxon>
        <taxon>Cyprinidae</taxon>
        <taxon>Cyprininae</taxon>
        <taxon>Sinocyclocheilus</taxon>
    </lineage>
</organism>
<evidence type="ECO:0000313" key="3">
    <source>
        <dbReference type="Ensembl" id="ENSSRHP00000093745.1"/>
    </source>
</evidence>
<dbReference type="GO" id="GO:0004089">
    <property type="term" value="F:carbonate dehydratase activity"/>
    <property type="evidence" value="ECO:0007669"/>
    <property type="project" value="InterPro"/>
</dbReference>
<dbReference type="AlphaFoldDB" id="A0A673MMC9"/>
<feature type="domain" description="Alpha-carbonic anhydrase" evidence="2">
    <location>
        <begin position="30"/>
        <end position="218"/>
    </location>
</feature>
<evidence type="ECO:0000313" key="4">
    <source>
        <dbReference type="Proteomes" id="UP000472270"/>
    </source>
</evidence>
<reference evidence="3" key="2">
    <citation type="submission" date="2025-09" db="UniProtKB">
        <authorList>
            <consortium name="Ensembl"/>
        </authorList>
    </citation>
    <scope>IDENTIFICATION</scope>
</reference>
<dbReference type="Ensembl" id="ENSSRHT00000096276.1">
    <property type="protein sequence ID" value="ENSSRHP00000093745.1"/>
    <property type="gene ID" value="ENSSRHG00000046190.1"/>
</dbReference>
<dbReference type="PROSITE" id="PS51144">
    <property type="entry name" value="ALPHA_CA_2"/>
    <property type="match status" value="1"/>
</dbReference>
<sequence length="218" mass="24651">WLGPLVFCFILFYLHYNAFICTFRHYSVTVSEGYINTQVGGTYGPRRWPSAYPECGERNQSPVDIPDQDTQVSQECQELTLDGFEKKSSNRTTMKNTGKTVSIVLKNDYFVRGAGLPGRFKAEKVEFHWGSTNGSAGSEHSINGKKFPVEMQIYFYNSDDFDSLSTAIKERRIIAAMAVFFQVAKKDNIAAEPIITGLKRVVHHGKCCHINRFQSAQL</sequence>
<reference evidence="3" key="1">
    <citation type="submission" date="2025-08" db="UniProtKB">
        <authorList>
            <consortium name="Ensembl"/>
        </authorList>
    </citation>
    <scope>IDENTIFICATION</scope>
</reference>
<name>A0A673MMC9_9TELE</name>
<dbReference type="Gene3D" id="3.10.200.10">
    <property type="entry name" value="Alpha carbonic anhydrase"/>
    <property type="match status" value="1"/>
</dbReference>
<protein>
    <recommendedName>
        <fullName evidence="2">Alpha-carbonic anhydrase domain-containing protein</fullName>
    </recommendedName>
</protein>
<dbReference type="Proteomes" id="UP000472270">
    <property type="component" value="Unassembled WGS sequence"/>
</dbReference>
<dbReference type="InterPro" id="IPR023561">
    <property type="entry name" value="Carbonic_anhydrase_a-class"/>
</dbReference>
<dbReference type="PANTHER" id="PTHR18952:SF84">
    <property type="entry name" value="CARBONIC ANHYDRASE 14"/>
    <property type="match status" value="1"/>
</dbReference>
<proteinExistence type="inferred from homology"/>
<dbReference type="InterPro" id="IPR001148">
    <property type="entry name" value="CA_dom"/>
</dbReference>
<dbReference type="GO" id="GO:0008270">
    <property type="term" value="F:zinc ion binding"/>
    <property type="evidence" value="ECO:0007669"/>
    <property type="project" value="InterPro"/>
</dbReference>
<accession>A0A673MMC9</accession>
<evidence type="ECO:0000259" key="2">
    <source>
        <dbReference type="PROSITE" id="PS51144"/>
    </source>
</evidence>
<evidence type="ECO:0000256" key="1">
    <source>
        <dbReference type="ARBA" id="ARBA00010718"/>
    </source>
</evidence>
<dbReference type="SMART" id="SM01057">
    <property type="entry name" value="Carb_anhydrase"/>
    <property type="match status" value="1"/>
</dbReference>
<dbReference type="InterPro" id="IPR036398">
    <property type="entry name" value="CA_dom_sf"/>
</dbReference>
<dbReference type="GO" id="GO:0005886">
    <property type="term" value="C:plasma membrane"/>
    <property type="evidence" value="ECO:0007669"/>
    <property type="project" value="TreeGrafter"/>
</dbReference>
<dbReference type="SUPFAM" id="SSF51069">
    <property type="entry name" value="Carbonic anhydrase"/>
    <property type="match status" value="1"/>
</dbReference>
<dbReference type="Pfam" id="PF00194">
    <property type="entry name" value="Carb_anhydrase"/>
    <property type="match status" value="1"/>
</dbReference>
<keyword evidence="4" id="KW-1185">Reference proteome</keyword>
<dbReference type="PANTHER" id="PTHR18952">
    <property type="entry name" value="CARBONIC ANHYDRASE"/>
    <property type="match status" value="1"/>
</dbReference>
<comment type="similarity">
    <text evidence="1">Belongs to the alpha-carbonic anhydrase family.</text>
</comment>